<feature type="non-terminal residue" evidence="2">
    <location>
        <position position="84"/>
    </location>
</feature>
<comment type="caution">
    <text evidence="2">The sequence shown here is derived from an EMBL/GenBank/DDBJ whole genome shotgun (WGS) entry which is preliminary data.</text>
</comment>
<dbReference type="AlphaFoldDB" id="A0A9D1EBB2"/>
<proteinExistence type="predicted"/>
<reference evidence="2" key="2">
    <citation type="journal article" date="2021" name="PeerJ">
        <title>Extensive microbial diversity within the chicken gut microbiome revealed by metagenomics and culture.</title>
        <authorList>
            <person name="Gilroy R."/>
            <person name="Ravi A."/>
            <person name="Getino M."/>
            <person name="Pursley I."/>
            <person name="Horton D.L."/>
            <person name="Alikhan N.F."/>
            <person name="Baker D."/>
            <person name="Gharbi K."/>
            <person name="Hall N."/>
            <person name="Watson M."/>
            <person name="Adriaenssens E.M."/>
            <person name="Foster-Nyarko E."/>
            <person name="Jarju S."/>
            <person name="Secka A."/>
            <person name="Antonio M."/>
            <person name="Oren A."/>
            <person name="Chaudhuri R.R."/>
            <person name="La Ragione R."/>
            <person name="Hildebrand F."/>
            <person name="Pallen M.J."/>
        </authorList>
    </citation>
    <scope>NUCLEOTIDE SEQUENCE</scope>
    <source>
        <strain evidence="2">ChiSjej5B23-6657</strain>
    </source>
</reference>
<feature type="compositionally biased region" description="Polar residues" evidence="1">
    <location>
        <begin position="1"/>
        <end position="12"/>
    </location>
</feature>
<organism evidence="2 3">
    <name type="scientific">Candidatus Pullilachnospira gallistercoris</name>
    <dbReference type="NCBI Taxonomy" id="2840911"/>
    <lineage>
        <taxon>Bacteria</taxon>
        <taxon>Bacillati</taxon>
        <taxon>Bacillota</taxon>
        <taxon>Clostridia</taxon>
        <taxon>Lachnospirales</taxon>
        <taxon>Lachnospiraceae</taxon>
        <taxon>Lachnospiraceae incertae sedis</taxon>
        <taxon>Candidatus Pullilachnospira</taxon>
    </lineage>
</organism>
<protein>
    <submittedName>
        <fullName evidence="2">Uncharacterized protein</fullName>
    </submittedName>
</protein>
<gene>
    <name evidence="2" type="ORF">IAA55_09255</name>
</gene>
<evidence type="ECO:0000313" key="2">
    <source>
        <dbReference type="EMBL" id="HIR71456.1"/>
    </source>
</evidence>
<evidence type="ECO:0000256" key="1">
    <source>
        <dbReference type="SAM" id="MobiDB-lite"/>
    </source>
</evidence>
<name>A0A9D1EBB2_9FIRM</name>
<accession>A0A9D1EBB2</accession>
<evidence type="ECO:0000313" key="3">
    <source>
        <dbReference type="Proteomes" id="UP000823912"/>
    </source>
</evidence>
<sequence length="84" mass="9839">MQSKRTPATQVEKQAEEHSAKDMRAAVKKLARSYRDMKNYIAYIQNKRPTLLKQAKVDLREYKSRGLVTYADYVSLFPKSDRDI</sequence>
<feature type="region of interest" description="Disordered" evidence="1">
    <location>
        <begin position="1"/>
        <end position="23"/>
    </location>
</feature>
<dbReference type="Proteomes" id="UP000823912">
    <property type="component" value="Unassembled WGS sequence"/>
</dbReference>
<reference evidence="2" key="1">
    <citation type="submission" date="2020-10" db="EMBL/GenBank/DDBJ databases">
        <authorList>
            <person name="Gilroy R."/>
        </authorList>
    </citation>
    <scope>NUCLEOTIDE SEQUENCE</scope>
    <source>
        <strain evidence="2">ChiSjej5B23-6657</strain>
    </source>
</reference>
<feature type="compositionally biased region" description="Basic and acidic residues" evidence="1">
    <location>
        <begin position="13"/>
        <end position="23"/>
    </location>
</feature>
<dbReference type="EMBL" id="DVHM01000152">
    <property type="protein sequence ID" value="HIR71456.1"/>
    <property type="molecule type" value="Genomic_DNA"/>
</dbReference>